<dbReference type="AlphaFoldDB" id="A0A5D3EA33"/>
<comment type="caution">
    <text evidence="2">The sequence shown here is derived from an EMBL/GenBank/DDBJ whole genome shotgun (WGS) entry which is preliminary data.</text>
</comment>
<feature type="transmembrane region" description="Helical" evidence="1">
    <location>
        <begin position="42"/>
        <end position="69"/>
    </location>
</feature>
<reference evidence="2 3" key="1">
    <citation type="submission" date="2019-07" db="EMBL/GenBank/DDBJ databases">
        <title>Draft Genome Sequences of Bacteroides pyogenes Strains Isolated from the Uterus Holstein Dairy Cows with Metritis.</title>
        <authorList>
            <person name="Cunha F."/>
            <person name="Galvao K.N."/>
            <person name="Jeon S.J."/>
            <person name="Jeong K.C."/>
        </authorList>
    </citation>
    <scope>NUCLEOTIDE SEQUENCE [LARGE SCALE GENOMIC DNA]</scope>
    <source>
        <strain evidence="2 3">KG-31</strain>
    </source>
</reference>
<evidence type="ECO:0000313" key="3">
    <source>
        <dbReference type="Proteomes" id="UP000324383"/>
    </source>
</evidence>
<proteinExistence type="predicted"/>
<keyword evidence="1" id="KW-1133">Transmembrane helix</keyword>
<organism evidence="2 3">
    <name type="scientific">Bacteroides pyogenes</name>
    <dbReference type="NCBI Taxonomy" id="310300"/>
    <lineage>
        <taxon>Bacteria</taxon>
        <taxon>Pseudomonadati</taxon>
        <taxon>Bacteroidota</taxon>
        <taxon>Bacteroidia</taxon>
        <taxon>Bacteroidales</taxon>
        <taxon>Bacteroidaceae</taxon>
        <taxon>Bacteroides</taxon>
    </lineage>
</organism>
<dbReference type="RefSeq" id="WP_148730764.1">
    <property type="nucleotide sequence ID" value="NZ_VKLW01000031.1"/>
</dbReference>
<dbReference type="EMBL" id="VKLW01000031">
    <property type="protein sequence ID" value="TYK32380.1"/>
    <property type="molecule type" value="Genomic_DNA"/>
</dbReference>
<gene>
    <name evidence="2" type="ORF">FNJ60_12195</name>
</gene>
<protein>
    <submittedName>
        <fullName evidence="2">Uncharacterized protein</fullName>
    </submittedName>
</protein>
<evidence type="ECO:0000256" key="1">
    <source>
        <dbReference type="SAM" id="Phobius"/>
    </source>
</evidence>
<evidence type="ECO:0000313" key="2">
    <source>
        <dbReference type="EMBL" id="TYK32380.1"/>
    </source>
</evidence>
<keyword evidence="1" id="KW-0472">Membrane</keyword>
<dbReference type="Proteomes" id="UP000324383">
    <property type="component" value="Unassembled WGS sequence"/>
</dbReference>
<name>A0A5D3EA33_9BACE</name>
<keyword evidence="1" id="KW-0812">Transmembrane</keyword>
<keyword evidence="3" id="KW-1185">Reference proteome</keyword>
<accession>A0A5D3EA33</accession>
<sequence length="78" mass="8769">MKKQISGTTYVPSFRSTQNVNNLQERYFRSLSDCQVKTSSDAYYVSAIACICLTFIFPPCVIAAGYCLYQAKKGGRHE</sequence>